<reference evidence="1 2" key="1">
    <citation type="submission" date="2021-12" db="EMBL/GenBank/DDBJ databases">
        <title>Genome seq of p7.</title>
        <authorList>
            <person name="Seo T."/>
        </authorList>
    </citation>
    <scope>NUCLEOTIDE SEQUENCE [LARGE SCALE GENOMIC DNA]</scope>
    <source>
        <strain evidence="1 2">P7</strain>
    </source>
</reference>
<proteinExistence type="predicted"/>
<organism evidence="1 2">
    <name type="scientific">Pelomonas caseinilytica</name>
    <dbReference type="NCBI Taxonomy" id="2906763"/>
    <lineage>
        <taxon>Bacteria</taxon>
        <taxon>Pseudomonadati</taxon>
        <taxon>Pseudomonadota</taxon>
        <taxon>Betaproteobacteria</taxon>
        <taxon>Burkholderiales</taxon>
        <taxon>Sphaerotilaceae</taxon>
        <taxon>Roseateles</taxon>
    </lineage>
</organism>
<comment type="caution">
    <text evidence="1">The sequence shown here is derived from an EMBL/GenBank/DDBJ whole genome shotgun (WGS) entry which is preliminary data.</text>
</comment>
<dbReference type="EMBL" id="JAJTWT010000001">
    <property type="protein sequence ID" value="MCE4536264.1"/>
    <property type="molecule type" value="Genomic_DNA"/>
</dbReference>
<name>A0ABS8XD06_9BURK</name>
<accession>A0ABS8XD06</accession>
<sequence>MGAVVLVLAGSLAKLAQLWPGNPAAKGRVLWSNKKQGRRQQLVNGRFC</sequence>
<gene>
    <name evidence="1" type="ORF">LXT12_03200</name>
</gene>
<keyword evidence="2" id="KW-1185">Reference proteome</keyword>
<dbReference type="Proteomes" id="UP001201463">
    <property type="component" value="Unassembled WGS sequence"/>
</dbReference>
<evidence type="ECO:0000313" key="2">
    <source>
        <dbReference type="Proteomes" id="UP001201463"/>
    </source>
</evidence>
<protein>
    <submittedName>
        <fullName evidence="1">Uncharacterized protein</fullName>
    </submittedName>
</protein>
<dbReference type="RefSeq" id="WP_233389374.1">
    <property type="nucleotide sequence ID" value="NZ_JAJTWT010000001.1"/>
</dbReference>
<evidence type="ECO:0000313" key="1">
    <source>
        <dbReference type="EMBL" id="MCE4536264.1"/>
    </source>
</evidence>